<dbReference type="GO" id="GO:0003677">
    <property type="term" value="F:DNA binding"/>
    <property type="evidence" value="ECO:0007669"/>
    <property type="project" value="UniProtKB-UniRule"/>
</dbReference>
<proteinExistence type="predicted"/>
<dbReference type="AlphaFoldDB" id="A0A348AKK5"/>
<accession>A0A348AKK5</accession>
<dbReference type="SMART" id="SM00966">
    <property type="entry name" value="SpoVT_AbrB"/>
    <property type="match status" value="1"/>
</dbReference>
<gene>
    <name evidence="3" type="ORF">MAMMFC1_02287</name>
</gene>
<dbReference type="KEGG" id="mana:MAMMFC1_02287"/>
<reference evidence="3 4" key="1">
    <citation type="journal article" date="2018" name="Int. J. Syst. Evol. Microbiol.">
        <title>Methylomusa anaerophila gen. nov., sp. nov., an anaerobic methanol-utilizing bacterium isolated from a microbial fuel cell.</title>
        <authorList>
            <person name="Amano N."/>
            <person name="Yamamuro A."/>
            <person name="Miyahara M."/>
            <person name="Kouzuma A."/>
            <person name="Abe T."/>
            <person name="Watanabe K."/>
        </authorList>
    </citation>
    <scope>NUCLEOTIDE SEQUENCE [LARGE SCALE GENOMIC DNA]</scope>
    <source>
        <strain evidence="3 4">MMFC1</strain>
    </source>
</reference>
<feature type="domain" description="SpoVT-AbrB" evidence="2">
    <location>
        <begin position="3"/>
        <end position="46"/>
    </location>
</feature>
<keyword evidence="4" id="KW-1185">Reference proteome</keyword>
<evidence type="ECO:0000259" key="2">
    <source>
        <dbReference type="PROSITE" id="PS51740"/>
    </source>
</evidence>
<dbReference type="InterPro" id="IPR007159">
    <property type="entry name" value="SpoVT-AbrB_dom"/>
</dbReference>
<keyword evidence="1" id="KW-0238">DNA-binding</keyword>
<sequence>MQADIVKIGNSRGIRLPATILKQCGIGSKVELEIKDNKIILKPVKTPRQGWAAAFKRMNQNDDDILLIPDDVDADLLEEWNEN</sequence>
<evidence type="ECO:0000313" key="4">
    <source>
        <dbReference type="Proteomes" id="UP000276437"/>
    </source>
</evidence>
<dbReference type="RefSeq" id="WP_126308598.1">
    <property type="nucleotide sequence ID" value="NZ_AP018449.1"/>
</dbReference>
<dbReference type="Pfam" id="PF04014">
    <property type="entry name" value="MazE_antitoxin"/>
    <property type="match status" value="1"/>
</dbReference>
<evidence type="ECO:0000256" key="1">
    <source>
        <dbReference type="PROSITE-ProRule" id="PRU01076"/>
    </source>
</evidence>
<dbReference type="Gene3D" id="2.10.260.10">
    <property type="match status" value="1"/>
</dbReference>
<dbReference type="SUPFAM" id="SSF89447">
    <property type="entry name" value="AbrB/MazE/MraZ-like"/>
    <property type="match status" value="1"/>
</dbReference>
<dbReference type="PROSITE" id="PS51740">
    <property type="entry name" value="SPOVT_ABRB"/>
    <property type="match status" value="1"/>
</dbReference>
<evidence type="ECO:0000313" key="3">
    <source>
        <dbReference type="EMBL" id="BBB91603.1"/>
    </source>
</evidence>
<dbReference type="EMBL" id="AP018449">
    <property type="protein sequence ID" value="BBB91603.1"/>
    <property type="molecule type" value="Genomic_DNA"/>
</dbReference>
<name>A0A348AKK5_9FIRM</name>
<dbReference type="OrthoDB" id="9795766at2"/>
<dbReference type="Proteomes" id="UP000276437">
    <property type="component" value="Chromosome"/>
</dbReference>
<protein>
    <submittedName>
        <fullName evidence="3">SpoVT / AbrB like domain protein</fullName>
    </submittedName>
</protein>
<organism evidence="3 4">
    <name type="scientific">Methylomusa anaerophila</name>
    <dbReference type="NCBI Taxonomy" id="1930071"/>
    <lineage>
        <taxon>Bacteria</taxon>
        <taxon>Bacillati</taxon>
        <taxon>Bacillota</taxon>
        <taxon>Negativicutes</taxon>
        <taxon>Selenomonadales</taxon>
        <taxon>Sporomusaceae</taxon>
        <taxon>Methylomusa</taxon>
    </lineage>
</organism>
<dbReference type="InterPro" id="IPR037914">
    <property type="entry name" value="SpoVT-AbrB_sf"/>
</dbReference>